<dbReference type="Pfam" id="PF22936">
    <property type="entry name" value="Pol_BBD"/>
    <property type="match status" value="1"/>
</dbReference>
<feature type="compositionally biased region" description="Basic residues" evidence="2">
    <location>
        <begin position="347"/>
        <end position="358"/>
    </location>
</feature>
<evidence type="ECO:0000313" key="4">
    <source>
        <dbReference type="EMBL" id="KAK2070996.1"/>
    </source>
</evidence>
<dbReference type="InterPro" id="IPR001584">
    <property type="entry name" value="Integrase_cat-core"/>
</dbReference>
<keyword evidence="1" id="KW-0694">RNA-binding</keyword>
<dbReference type="GO" id="GO:0015074">
    <property type="term" value="P:DNA integration"/>
    <property type="evidence" value="ECO:0007669"/>
    <property type="project" value="InterPro"/>
</dbReference>
<evidence type="ECO:0000259" key="3">
    <source>
        <dbReference type="PROSITE" id="PS50994"/>
    </source>
</evidence>
<dbReference type="InterPro" id="IPR012337">
    <property type="entry name" value="RNaseH-like_sf"/>
</dbReference>
<dbReference type="PANTHER" id="PTHR40628">
    <property type="entry name" value="CHROMO DOMAIN-CONTAINING PROTEIN"/>
    <property type="match status" value="1"/>
</dbReference>
<dbReference type="InterPro" id="IPR054722">
    <property type="entry name" value="PolX-like_BBD"/>
</dbReference>
<gene>
    <name evidence="4" type="ORF">P8C59_005453</name>
</gene>
<dbReference type="AlphaFoldDB" id="A0AAD9MFI3"/>
<feature type="region of interest" description="Disordered" evidence="2">
    <location>
        <begin position="336"/>
        <end position="384"/>
    </location>
</feature>
<reference evidence="4" key="1">
    <citation type="journal article" date="2023" name="Mol. Plant Microbe Interact.">
        <title>Elucidating the Obligate Nature and Biological Capacity of an Invasive Fungal Corn Pathogen.</title>
        <authorList>
            <person name="MacCready J.S."/>
            <person name="Roggenkamp E.M."/>
            <person name="Gdanetz K."/>
            <person name="Chilvers M.I."/>
        </authorList>
    </citation>
    <scope>NUCLEOTIDE SEQUENCE</scope>
    <source>
        <strain evidence="4">PM02</strain>
    </source>
</reference>
<accession>A0AAD9MFI3</accession>
<proteinExistence type="predicted"/>
<feature type="compositionally biased region" description="Low complexity" evidence="2">
    <location>
        <begin position="280"/>
        <end position="293"/>
    </location>
</feature>
<dbReference type="PANTHER" id="PTHR40628:SF1">
    <property type="entry name" value="CHROMO DOMAIN-CONTAINING PROTEIN"/>
    <property type="match status" value="1"/>
</dbReference>
<evidence type="ECO:0000313" key="5">
    <source>
        <dbReference type="Proteomes" id="UP001217918"/>
    </source>
</evidence>
<dbReference type="PROSITE" id="PS50994">
    <property type="entry name" value="INTEGRASE"/>
    <property type="match status" value="1"/>
</dbReference>
<feature type="domain" description="Integrase catalytic" evidence="3">
    <location>
        <begin position="605"/>
        <end position="802"/>
    </location>
</feature>
<dbReference type="GO" id="GO:0003723">
    <property type="term" value="F:RNA binding"/>
    <property type="evidence" value="ECO:0007669"/>
    <property type="project" value="UniProtKB-KW"/>
</dbReference>
<organism evidence="4 5">
    <name type="scientific">Phyllachora maydis</name>
    <dbReference type="NCBI Taxonomy" id="1825666"/>
    <lineage>
        <taxon>Eukaryota</taxon>
        <taxon>Fungi</taxon>
        <taxon>Dikarya</taxon>
        <taxon>Ascomycota</taxon>
        <taxon>Pezizomycotina</taxon>
        <taxon>Sordariomycetes</taxon>
        <taxon>Sordariomycetidae</taxon>
        <taxon>Phyllachorales</taxon>
        <taxon>Phyllachoraceae</taxon>
        <taxon>Phyllachora</taxon>
    </lineage>
</organism>
<feature type="region of interest" description="Disordered" evidence="2">
    <location>
        <begin position="278"/>
        <end position="313"/>
    </location>
</feature>
<sequence>MADQAKGKGIAPKRASNPADLGQSSRPLPPIRTLLEDKEDGEDYSKVIEVLKQHIKSYKQVIASQSSDIKTLLLSLNTLKASIEDSVSAIKNISSTLASLTNSSNATTTGKTSYSPRFDPFSGIIDLDSLLRPPRKEPYLGPAVNSATSNLDPPIDTGSKEGFKDTITSSIVKEISKKAYTIPDDSNLSGESNFEYRPIESKKEDVYNEFHALTFSTYKKGLSAFNAKFNGYLAKLIIAKIDIDPSLILNYLNIEYLMADILEESRNPATEAYRAAHIANSSNSTPDSNSNPSKKGKNKKKGKKKASYNVKGQNYSAKSAEQASFMLGSYNLAIEEEEESDSSSNSRYKKRKDFKGKGLKTSSNKAKYKDNKPRRRPRDPALYNSWLYDTGSTDHISNSKERFTTFTPNTGQLCPINTGNSPISPAGIGSITLEVLSRKAPPTYTKLVLDNVLYLPNIDINIISRVRYYDSGGCLIKETLYRGNRRCIARNKIVVEIPPNSIRKEDYRPIIEDTIVSEAIEPKKRYKLRNSPAKGTTLEGIGPSLRGKRPFIKGNKVEKAISSPTLKEPNIGQRDYYNLLNLAKLWHVRLGHIGLRLLKKTSSITKGLPNFHEIKEADFHYSSYDRGKAVRRVSKALIPDPPRVLDLIEGNTIKIRPRPYNRNPIVLLLVNRKIANAIKGFFRGLRNGFGRYPTKFHFDGGTEITDLLTTWLAKRGIKFSTSAPYIYKQNGLVERSVRVILDLLKTSTVKFIEDNTVLSQPTNNTALEEELVDLDLDLEGAVSPDPSNLNTEKPISIETGPSKLEPYESSSDSKLDKPLPDKPINPVIVESTRPTISFRKPELPEAFHQTIEPIFTSKPIEDIAPNQPITNEPLNNSDLISEGDKMQLDYYKLLAKTSSYILDKRSKWLEAITKEFIQLLELGVFEFLPRSLLLSNRKLITCRNVLKVKKDAKNRPIKYKSRLVARGFIQVEGLDYTVTYASTSIPPT</sequence>
<name>A0AAD9MFI3_9PEZI</name>
<evidence type="ECO:0000256" key="1">
    <source>
        <dbReference type="ARBA" id="ARBA00022884"/>
    </source>
</evidence>
<dbReference type="Gene3D" id="3.30.420.10">
    <property type="entry name" value="Ribonuclease H-like superfamily/Ribonuclease H"/>
    <property type="match status" value="1"/>
</dbReference>
<dbReference type="InterPro" id="IPR036397">
    <property type="entry name" value="RNaseH_sf"/>
</dbReference>
<feature type="compositionally biased region" description="Basic residues" evidence="2">
    <location>
        <begin position="294"/>
        <end position="306"/>
    </location>
</feature>
<dbReference type="Proteomes" id="UP001217918">
    <property type="component" value="Unassembled WGS sequence"/>
</dbReference>
<dbReference type="EMBL" id="JAQQPM010000004">
    <property type="protein sequence ID" value="KAK2070996.1"/>
    <property type="molecule type" value="Genomic_DNA"/>
</dbReference>
<comment type="caution">
    <text evidence="4">The sequence shown here is derived from an EMBL/GenBank/DDBJ whole genome shotgun (WGS) entry which is preliminary data.</text>
</comment>
<evidence type="ECO:0000256" key="2">
    <source>
        <dbReference type="SAM" id="MobiDB-lite"/>
    </source>
</evidence>
<feature type="compositionally biased region" description="Basic and acidic residues" evidence="2">
    <location>
        <begin position="811"/>
        <end position="820"/>
    </location>
</feature>
<feature type="region of interest" description="Disordered" evidence="2">
    <location>
        <begin position="1"/>
        <end position="37"/>
    </location>
</feature>
<protein>
    <recommendedName>
        <fullName evidence="3">Integrase catalytic domain-containing protein</fullName>
    </recommendedName>
</protein>
<keyword evidence="5" id="KW-1185">Reference proteome</keyword>
<feature type="region of interest" description="Disordered" evidence="2">
    <location>
        <begin position="782"/>
        <end position="826"/>
    </location>
</feature>
<dbReference type="SUPFAM" id="SSF53098">
    <property type="entry name" value="Ribonuclease H-like"/>
    <property type="match status" value="1"/>
</dbReference>
<dbReference type="GO" id="GO:0005634">
    <property type="term" value="C:nucleus"/>
    <property type="evidence" value="ECO:0007669"/>
    <property type="project" value="UniProtKB-ARBA"/>
</dbReference>